<evidence type="ECO:0000313" key="2">
    <source>
        <dbReference type="Proteomes" id="UP000051580"/>
    </source>
</evidence>
<name>A0A0R1UK89_9LACO</name>
<keyword evidence="2" id="KW-1185">Reference proteome</keyword>
<dbReference type="EMBL" id="AZFS01000061">
    <property type="protein sequence ID" value="KRL93662.1"/>
    <property type="molecule type" value="Genomic_DNA"/>
</dbReference>
<dbReference type="PATRIC" id="fig|1423753.3.peg.884"/>
<accession>A0A0R1UK89</accession>
<comment type="caution">
    <text evidence="1">The sequence shown here is derived from an EMBL/GenBank/DDBJ whole genome shotgun (WGS) entry which is preliminary data.</text>
</comment>
<dbReference type="Proteomes" id="UP000051580">
    <property type="component" value="Unassembled WGS sequence"/>
</dbReference>
<sequence>MVDTFSKLQTNISKIITSTPLGGISEPKIGKILVFSENANIFILKFKVNHKVT</sequence>
<proteinExistence type="predicted"/>
<organism evidence="1 2">
    <name type="scientific">Levilactobacillus hammesii DSM 16381</name>
    <dbReference type="NCBI Taxonomy" id="1423753"/>
    <lineage>
        <taxon>Bacteria</taxon>
        <taxon>Bacillati</taxon>
        <taxon>Bacillota</taxon>
        <taxon>Bacilli</taxon>
        <taxon>Lactobacillales</taxon>
        <taxon>Lactobacillaceae</taxon>
        <taxon>Levilactobacillus</taxon>
    </lineage>
</organism>
<evidence type="ECO:0000313" key="1">
    <source>
        <dbReference type="EMBL" id="KRL93662.1"/>
    </source>
</evidence>
<dbReference type="AlphaFoldDB" id="A0A0R1UK89"/>
<reference evidence="1 2" key="1">
    <citation type="journal article" date="2015" name="Genome Announc.">
        <title>Expanding the biotechnology potential of lactobacilli through comparative genomics of 213 strains and associated genera.</title>
        <authorList>
            <person name="Sun Z."/>
            <person name="Harris H.M."/>
            <person name="McCann A."/>
            <person name="Guo C."/>
            <person name="Argimon S."/>
            <person name="Zhang W."/>
            <person name="Yang X."/>
            <person name="Jeffery I.B."/>
            <person name="Cooney J.C."/>
            <person name="Kagawa T.F."/>
            <person name="Liu W."/>
            <person name="Song Y."/>
            <person name="Salvetti E."/>
            <person name="Wrobel A."/>
            <person name="Rasinkangas P."/>
            <person name="Parkhill J."/>
            <person name="Rea M.C."/>
            <person name="O'Sullivan O."/>
            <person name="Ritari J."/>
            <person name="Douillard F.P."/>
            <person name="Paul Ross R."/>
            <person name="Yang R."/>
            <person name="Briner A.E."/>
            <person name="Felis G.E."/>
            <person name="de Vos W.M."/>
            <person name="Barrangou R."/>
            <person name="Klaenhammer T.R."/>
            <person name="Caufield P.W."/>
            <person name="Cui Y."/>
            <person name="Zhang H."/>
            <person name="O'Toole P.W."/>
        </authorList>
    </citation>
    <scope>NUCLEOTIDE SEQUENCE [LARGE SCALE GENOMIC DNA]</scope>
    <source>
        <strain evidence="1 2">DSM 16381</strain>
    </source>
</reference>
<protein>
    <submittedName>
        <fullName evidence="1">Uncharacterized protein</fullName>
    </submittedName>
</protein>
<gene>
    <name evidence="1" type="ORF">FD28_GL000845</name>
</gene>